<proteinExistence type="predicted"/>
<dbReference type="Proteomes" id="UP001595607">
    <property type="component" value="Unassembled WGS sequence"/>
</dbReference>
<reference evidence="3" key="1">
    <citation type="journal article" date="2019" name="Int. J. Syst. Evol. Microbiol.">
        <title>The Global Catalogue of Microorganisms (GCM) 10K type strain sequencing project: providing services to taxonomists for standard genome sequencing and annotation.</title>
        <authorList>
            <consortium name="The Broad Institute Genomics Platform"/>
            <consortium name="The Broad Institute Genome Sequencing Center for Infectious Disease"/>
            <person name="Wu L."/>
            <person name="Ma J."/>
        </authorList>
    </citation>
    <scope>NUCLEOTIDE SEQUENCE [LARGE SCALE GENOMIC DNA]</scope>
    <source>
        <strain evidence="3">KCTC 22245</strain>
    </source>
</reference>
<dbReference type="InterPro" id="IPR030972">
    <property type="entry name" value="UrcA_uranyl"/>
</dbReference>
<comment type="caution">
    <text evidence="2">The sequence shown here is derived from an EMBL/GenBank/DDBJ whole genome shotgun (WGS) entry which is preliminary data.</text>
</comment>
<keyword evidence="3" id="KW-1185">Reference proteome</keyword>
<accession>A0ABV7MC88</accession>
<feature type="signal peptide" evidence="1">
    <location>
        <begin position="1"/>
        <end position="21"/>
    </location>
</feature>
<organism evidence="2 3">
    <name type="scientific">Parvularcula lutaonensis</name>
    <dbReference type="NCBI Taxonomy" id="491923"/>
    <lineage>
        <taxon>Bacteria</taxon>
        <taxon>Pseudomonadati</taxon>
        <taxon>Pseudomonadota</taxon>
        <taxon>Alphaproteobacteria</taxon>
        <taxon>Parvularculales</taxon>
        <taxon>Parvularculaceae</taxon>
        <taxon>Parvularcula</taxon>
    </lineage>
</organism>
<evidence type="ECO:0000313" key="3">
    <source>
        <dbReference type="Proteomes" id="UP001595607"/>
    </source>
</evidence>
<name>A0ABV7MC88_9PROT</name>
<sequence>MQKPILPAIASAAFMVASASAQDVAVTVDTWMLEHNKGAEQVYKNFERAVDRVCRKTTGRLHWVDRECTADLMDQLVVDINHPRIDRLHTGAAVRYAERDGNADNR</sequence>
<evidence type="ECO:0000313" key="2">
    <source>
        <dbReference type="EMBL" id="MFC3302648.1"/>
    </source>
</evidence>
<keyword evidence="1" id="KW-0732">Signal</keyword>
<dbReference type="RefSeq" id="WP_189571127.1">
    <property type="nucleotide sequence ID" value="NZ_BMXU01000001.1"/>
</dbReference>
<dbReference type="EMBL" id="JBHRVA010000002">
    <property type="protein sequence ID" value="MFC3302648.1"/>
    <property type="molecule type" value="Genomic_DNA"/>
</dbReference>
<evidence type="ECO:0000256" key="1">
    <source>
        <dbReference type="SAM" id="SignalP"/>
    </source>
</evidence>
<dbReference type="NCBIfam" id="TIGR04433">
    <property type="entry name" value="UrcA_uranyl"/>
    <property type="match status" value="1"/>
</dbReference>
<gene>
    <name evidence="2" type="ORF">ACFONP_07870</name>
</gene>
<protein>
    <submittedName>
        <fullName evidence="2">UrcA family protein</fullName>
    </submittedName>
</protein>
<feature type="chain" id="PRO_5047027785" evidence="1">
    <location>
        <begin position="22"/>
        <end position="106"/>
    </location>
</feature>